<keyword evidence="2" id="KW-1185">Reference proteome</keyword>
<protein>
    <submittedName>
        <fullName evidence="1">Uncharacterized protein</fullName>
    </submittedName>
</protein>
<dbReference type="RefSeq" id="WP_074768009.1">
    <property type="nucleotide sequence ID" value="NZ_FNWO01000007.1"/>
</dbReference>
<gene>
    <name evidence="1" type="ORF">SAMN04244559_01937</name>
</gene>
<reference evidence="2" key="1">
    <citation type="submission" date="2016-10" db="EMBL/GenBank/DDBJ databases">
        <authorList>
            <person name="Varghese N."/>
            <person name="Submissions S."/>
        </authorList>
    </citation>
    <scope>NUCLEOTIDE SEQUENCE [LARGE SCALE GENOMIC DNA]</scope>
    <source>
        <strain evidence="2">DSM 13234</strain>
    </source>
</reference>
<dbReference type="EMBL" id="FNWO01000007">
    <property type="protein sequence ID" value="SEH37072.1"/>
    <property type="molecule type" value="Genomic_DNA"/>
</dbReference>
<organism evidence="1 2">
    <name type="scientific">Magnetospirillum fulvum</name>
    <name type="common">Rhodospirillum fulvum</name>
    <dbReference type="NCBI Taxonomy" id="1082"/>
    <lineage>
        <taxon>Bacteria</taxon>
        <taxon>Pseudomonadati</taxon>
        <taxon>Pseudomonadota</taxon>
        <taxon>Alphaproteobacteria</taxon>
        <taxon>Rhodospirillales</taxon>
        <taxon>Rhodospirillaceae</taxon>
        <taxon>Magnetospirillum</taxon>
    </lineage>
</organism>
<dbReference type="Proteomes" id="UP000182983">
    <property type="component" value="Unassembled WGS sequence"/>
</dbReference>
<proteinExistence type="predicted"/>
<evidence type="ECO:0000313" key="1">
    <source>
        <dbReference type="EMBL" id="SEH37072.1"/>
    </source>
</evidence>
<evidence type="ECO:0000313" key="2">
    <source>
        <dbReference type="Proteomes" id="UP000182983"/>
    </source>
</evidence>
<dbReference type="AlphaFoldDB" id="A0A1H6HPS8"/>
<name>A0A1H6HPS8_MAGFU</name>
<dbReference type="OrthoDB" id="7335602at2"/>
<sequence>MALQPTDDVIRIRIDTTEAVAAFLRLLAEQAADGETREPANPAATAIWREIAPFRLVEYAYIDPSVGLIDGAFIGFPNGALYAVEEDIPDHAVTDLVGEGTPRAAALPALYVYVVLRQSTPTRAILSFLTQLSAHIGHSLLGVLPDENGRMVARIVDAEGTQAVAAEAERHLGRQEILERFAARFRRADGRAYAALTLSFARHVLEFADEAERDAFVMWSRHLCDWIFARGGNADALGFAEAFRPAEIAPTPDENIGALRIGIAMPPPDASLETKQATWAALLHAIARPEAKP</sequence>
<accession>A0A1H6HPS8</accession>